<sequence>MSSDPLLHQRFPELADTLPFLRLGTAPTPIRPLDVGPVVFLDTYGP</sequence>
<dbReference type="KEGG" id="nbr:O3I_017275"/>
<evidence type="ECO:0000313" key="1">
    <source>
        <dbReference type="EMBL" id="AFU01416.1"/>
    </source>
</evidence>
<proteinExistence type="predicted"/>
<reference evidence="1 2" key="1">
    <citation type="journal article" date="2012" name="J. Bacteriol.">
        <title>Complete genome sequence of Nocardia brasiliensis HUJEG-1.</title>
        <authorList>
            <person name="Vera-Cabrera L."/>
            <person name="Ortiz-Lopez R."/>
            <person name="Elizondo-Gonzalez R."/>
            <person name="Perez-Maya A.A."/>
            <person name="Ocampo-Candiani J."/>
        </authorList>
    </citation>
    <scope>NUCLEOTIDE SEQUENCE [LARGE SCALE GENOMIC DNA]</scope>
    <source>
        <strain evidence="2">ATCC 700358</strain>
    </source>
</reference>
<name>K0F152_NOCB7</name>
<dbReference type="EMBL" id="CP003876">
    <property type="protein sequence ID" value="AFU01416.1"/>
    <property type="molecule type" value="Genomic_DNA"/>
</dbReference>
<protein>
    <submittedName>
        <fullName evidence="1">1-aminocyclopropane-1-carboxylate deaminase</fullName>
    </submittedName>
</protein>
<gene>
    <name evidence="1" type="ORF">O3I_017275</name>
</gene>
<accession>K0F152</accession>
<organism evidence="1 2">
    <name type="scientific">Nocardia brasiliensis (strain ATCC 700358 / HUJEG-1)</name>
    <dbReference type="NCBI Taxonomy" id="1133849"/>
    <lineage>
        <taxon>Bacteria</taxon>
        <taxon>Bacillati</taxon>
        <taxon>Actinomycetota</taxon>
        <taxon>Actinomycetes</taxon>
        <taxon>Mycobacteriales</taxon>
        <taxon>Nocardiaceae</taxon>
        <taxon>Nocardia</taxon>
    </lineage>
</organism>
<dbReference type="AlphaFoldDB" id="K0F152"/>
<evidence type="ECO:0000313" key="2">
    <source>
        <dbReference type="Proteomes" id="UP000006304"/>
    </source>
</evidence>
<dbReference type="HOGENOM" id="CLU_3186430_0_0_11"/>
<dbReference type="Proteomes" id="UP000006304">
    <property type="component" value="Chromosome"/>
</dbReference>
<dbReference type="RefSeq" id="WP_014984271.1">
    <property type="nucleotide sequence ID" value="NC_018681.1"/>
</dbReference>
<keyword evidence="2" id="KW-1185">Reference proteome</keyword>
<dbReference type="STRING" id="1133849.O3I_017275"/>